<protein>
    <submittedName>
        <fullName evidence="1">Uncharacterized protein</fullName>
    </submittedName>
</protein>
<sequence length="151" mass="17308">MKSIFMRVLFCKIHCPSFICFCKPSTATHLYNHGTLKLENSHHAPPPPPSVVTDPSDLNHQNHVSPDVEEIVEVEEKVILEDGKQEQEESVVLRSCMKNKEDSQSRSPIERKKVQWMDNLGKQLVDIKEFESSETGDTDNEDDDRNKRSSM</sequence>
<keyword evidence="2" id="KW-1185">Reference proteome</keyword>
<dbReference type="Proteomes" id="UP001055879">
    <property type="component" value="Linkage Group LG08"/>
</dbReference>
<dbReference type="EMBL" id="CM042054">
    <property type="protein sequence ID" value="KAI3706295.1"/>
    <property type="molecule type" value="Genomic_DNA"/>
</dbReference>
<evidence type="ECO:0000313" key="1">
    <source>
        <dbReference type="EMBL" id="KAI3706295.1"/>
    </source>
</evidence>
<gene>
    <name evidence="1" type="ORF">L6452_23930</name>
</gene>
<accession>A0ACB9A8N0</accession>
<comment type="caution">
    <text evidence="1">The sequence shown here is derived from an EMBL/GenBank/DDBJ whole genome shotgun (WGS) entry which is preliminary data.</text>
</comment>
<evidence type="ECO:0000313" key="2">
    <source>
        <dbReference type="Proteomes" id="UP001055879"/>
    </source>
</evidence>
<name>A0ACB9A8N0_ARCLA</name>
<reference evidence="1 2" key="2">
    <citation type="journal article" date="2022" name="Mol. Ecol. Resour.">
        <title>The genomes of chicory, endive, great burdock and yacon provide insights into Asteraceae paleo-polyploidization history and plant inulin production.</title>
        <authorList>
            <person name="Fan W."/>
            <person name="Wang S."/>
            <person name="Wang H."/>
            <person name="Wang A."/>
            <person name="Jiang F."/>
            <person name="Liu H."/>
            <person name="Zhao H."/>
            <person name="Xu D."/>
            <person name="Zhang Y."/>
        </authorList>
    </citation>
    <scope>NUCLEOTIDE SEQUENCE [LARGE SCALE GENOMIC DNA]</scope>
    <source>
        <strain evidence="2">cv. Niubang</strain>
    </source>
</reference>
<proteinExistence type="predicted"/>
<reference evidence="2" key="1">
    <citation type="journal article" date="2022" name="Mol. Ecol. Resour.">
        <title>The genomes of chicory, endive, great burdock and yacon provide insights into Asteraceae palaeo-polyploidization history and plant inulin production.</title>
        <authorList>
            <person name="Fan W."/>
            <person name="Wang S."/>
            <person name="Wang H."/>
            <person name="Wang A."/>
            <person name="Jiang F."/>
            <person name="Liu H."/>
            <person name="Zhao H."/>
            <person name="Xu D."/>
            <person name="Zhang Y."/>
        </authorList>
    </citation>
    <scope>NUCLEOTIDE SEQUENCE [LARGE SCALE GENOMIC DNA]</scope>
    <source>
        <strain evidence="2">cv. Niubang</strain>
    </source>
</reference>
<organism evidence="1 2">
    <name type="scientific">Arctium lappa</name>
    <name type="common">Greater burdock</name>
    <name type="synonym">Lappa major</name>
    <dbReference type="NCBI Taxonomy" id="4217"/>
    <lineage>
        <taxon>Eukaryota</taxon>
        <taxon>Viridiplantae</taxon>
        <taxon>Streptophyta</taxon>
        <taxon>Embryophyta</taxon>
        <taxon>Tracheophyta</taxon>
        <taxon>Spermatophyta</taxon>
        <taxon>Magnoliopsida</taxon>
        <taxon>eudicotyledons</taxon>
        <taxon>Gunneridae</taxon>
        <taxon>Pentapetalae</taxon>
        <taxon>asterids</taxon>
        <taxon>campanulids</taxon>
        <taxon>Asterales</taxon>
        <taxon>Asteraceae</taxon>
        <taxon>Carduoideae</taxon>
        <taxon>Cardueae</taxon>
        <taxon>Arctiinae</taxon>
        <taxon>Arctium</taxon>
    </lineage>
</organism>